<dbReference type="EMBL" id="HBUF01034982">
    <property type="protein sequence ID" value="CAG6616161.1"/>
    <property type="molecule type" value="Transcribed_RNA"/>
</dbReference>
<protein>
    <submittedName>
        <fullName evidence="1">Uncharacterized protein</fullName>
    </submittedName>
</protein>
<dbReference type="EMBL" id="HBUF01565662">
    <property type="protein sequence ID" value="CAG6764405.1"/>
    <property type="molecule type" value="Transcribed_RNA"/>
</dbReference>
<dbReference type="EMBL" id="HBUF01034983">
    <property type="protein sequence ID" value="CAG6616162.1"/>
    <property type="molecule type" value="Transcribed_RNA"/>
</dbReference>
<accession>A0A8D8PVY0</accession>
<dbReference type="EMBL" id="HBUF01228405">
    <property type="protein sequence ID" value="CAG6672389.1"/>
    <property type="molecule type" value="Transcribed_RNA"/>
</dbReference>
<dbReference type="EMBL" id="HBUF01565663">
    <property type="protein sequence ID" value="CAG6764408.1"/>
    <property type="molecule type" value="Transcribed_RNA"/>
</dbReference>
<reference evidence="1" key="1">
    <citation type="submission" date="2021-05" db="EMBL/GenBank/DDBJ databases">
        <authorList>
            <person name="Alioto T."/>
            <person name="Alioto T."/>
            <person name="Gomez Garrido J."/>
        </authorList>
    </citation>
    <scope>NUCLEOTIDE SEQUENCE</scope>
</reference>
<name>A0A8D8PVY0_9HEMI</name>
<dbReference type="EMBL" id="HBUF01228404">
    <property type="protein sequence ID" value="CAG6672385.1"/>
    <property type="molecule type" value="Transcribed_RNA"/>
</dbReference>
<dbReference type="AlphaFoldDB" id="A0A8D8PVY0"/>
<proteinExistence type="predicted"/>
<organism evidence="1">
    <name type="scientific">Cacopsylla melanoneura</name>
    <dbReference type="NCBI Taxonomy" id="428564"/>
    <lineage>
        <taxon>Eukaryota</taxon>
        <taxon>Metazoa</taxon>
        <taxon>Ecdysozoa</taxon>
        <taxon>Arthropoda</taxon>
        <taxon>Hexapoda</taxon>
        <taxon>Insecta</taxon>
        <taxon>Pterygota</taxon>
        <taxon>Neoptera</taxon>
        <taxon>Paraneoptera</taxon>
        <taxon>Hemiptera</taxon>
        <taxon>Sternorrhyncha</taxon>
        <taxon>Psylloidea</taxon>
        <taxon>Psyllidae</taxon>
        <taxon>Psyllinae</taxon>
        <taxon>Cacopsylla</taxon>
    </lineage>
</organism>
<dbReference type="EMBL" id="HBUF01228406">
    <property type="protein sequence ID" value="CAG6672393.1"/>
    <property type="molecule type" value="Transcribed_RNA"/>
</dbReference>
<dbReference type="EMBL" id="HBUF01565664">
    <property type="protein sequence ID" value="CAG6764411.1"/>
    <property type="molecule type" value="Transcribed_RNA"/>
</dbReference>
<sequence>MIRLLLRSVADTDDREAVDSLPVTTFTFDLESWVSSSVNVSDLFDSFISKSPSTSSELSSRSFKSDILCLLNKSVSLSFLSSFVVLKDNLPLLILQPEHLHILLAALPSFLKFISDMPKHP</sequence>
<evidence type="ECO:0000313" key="1">
    <source>
        <dbReference type="EMBL" id="CAG6616161.1"/>
    </source>
</evidence>
<dbReference type="EMBL" id="HBUF01034984">
    <property type="protein sequence ID" value="CAG6616163.1"/>
    <property type="molecule type" value="Transcribed_RNA"/>
</dbReference>